<dbReference type="EMBL" id="JAAGAX010000017">
    <property type="protein sequence ID" value="KAF2286065.1"/>
    <property type="molecule type" value="Genomic_DNA"/>
</dbReference>
<dbReference type="Proteomes" id="UP000467840">
    <property type="component" value="Chromosome 3"/>
</dbReference>
<proteinExistence type="predicted"/>
<reference evidence="2 3" key="1">
    <citation type="journal article" date="2020" name="Mol. Plant">
        <title>The Chromosome-Based Rubber Tree Genome Provides New Insights into Spurge Genome Evolution and Rubber Biosynthesis.</title>
        <authorList>
            <person name="Liu J."/>
            <person name="Shi C."/>
            <person name="Shi C.C."/>
            <person name="Li W."/>
            <person name="Zhang Q.J."/>
            <person name="Zhang Y."/>
            <person name="Li K."/>
            <person name="Lu H.F."/>
            <person name="Shi C."/>
            <person name="Zhu S.T."/>
            <person name="Xiao Z.Y."/>
            <person name="Nan H."/>
            <person name="Yue Y."/>
            <person name="Zhu X.G."/>
            <person name="Wu Y."/>
            <person name="Hong X.N."/>
            <person name="Fan G.Y."/>
            <person name="Tong Y."/>
            <person name="Zhang D."/>
            <person name="Mao C.L."/>
            <person name="Liu Y.L."/>
            <person name="Hao S.J."/>
            <person name="Liu W.Q."/>
            <person name="Lv M.Q."/>
            <person name="Zhang H.B."/>
            <person name="Liu Y."/>
            <person name="Hu-Tang G.R."/>
            <person name="Wang J.P."/>
            <person name="Wang J.H."/>
            <person name="Sun Y.H."/>
            <person name="Ni S.B."/>
            <person name="Chen W.B."/>
            <person name="Zhang X.C."/>
            <person name="Jiao Y.N."/>
            <person name="Eichler E.E."/>
            <person name="Li G.H."/>
            <person name="Liu X."/>
            <person name="Gao L.Z."/>
        </authorList>
    </citation>
    <scope>NUCLEOTIDE SEQUENCE [LARGE SCALE GENOMIC DNA]</scope>
    <source>
        <strain evidence="3">cv. GT1</strain>
        <tissue evidence="2">Leaf</tissue>
    </source>
</reference>
<evidence type="ECO:0000313" key="2">
    <source>
        <dbReference type="EMBL" id="KAF2286065.1"/>
    </source>
</evidence>
<sequence length="124" mass="14555">MEKEMRVCKKRKQDNIEVGAGSDEEGQRPVLEQEMKHEENLMNENWVSCETVEEHQMQAHEAILVVLEGKDGEDCQETRIDIDDVEEGNLGKQEEQTEIQVNQRQEILWMVLLLHKKKLKIQKT</sequence>
<evidence type="ECO:0000313" key="3">
    <source>
        <dbReference type="Proteomes" id="UP000467840"/>
    </source>
</evidence>
<comment type="caution">
    <text evidence="2">The sequence shown here is derived from an EMBL/GenBank/DDBJ whole genome shotgun (WGS) entry which is preliminary data.</text>
</comment>
<feature type="region of interest" description="Disordered" evidence="1">
    <location>
        <begin position="1"/>
        <end position="29"/>
    </location>
</feature>
<keyword evidence="3" id="KW-1185">Reference proteome</keyword>
<dbReference type="AlphaFoldDB" id="A0A6A6KCJ1"/>
<gene>
    <name evidence="2" type="ORF">GH714_010141</name>
</gene>
<organism evidence="2 3">
    <name type="scientific">Hevea brasiliensis</name>
    <name type="common">Para rubber tree</name>
    <name type="synonym">Siphonia brasiliensis</name>
    <dbReference type="NCBI Taxonomy" id="3981"/>
    <lineage>
        <taxon>Eukaryota</taxon>
        <taxon>Viridiplantae</taxon>
        <taxon>Streptophyta</taxon>
        <taxon>Embryophyta</taxon>
        <taxon>Tracheophyta</taxon>
        <taxon>Spermatophyta</taxon>
        <taxon>Magnoliopsida</taxon>
        <taxon>eudicotyledons</taxon>
        <taxon>Gunneridae</taxon>
        <taxon>Pentapetalae</taxon>
        <taxon>rosids</taxon>
        <taxon>fabids</taxon>
        <taxon>Malpighiales</taxon>
        <taxon>Euphorbiaceae</taxon>
        <taxon>Crotonoideae</taxon>
        <taxon>Micrandreae</taxon>
        <taxon>Hevea</taxon>
    </lineage>
</organism>
<evidence type="ECO:0000256" key="1">
    <source>
        <dbReference type="SAM" id="MobiDB-lite"/>
    </source>
</evidence>
<name>A0A6A6KCJ1_HEVBR</name>
<protein>
    <submittedName>
        <fullName evidence="2">Uncharacterized protein</fullName>
    </submittedName>
</protein>
<accession>A0A6A6KCJ1</accession>